<accession>A0A948RU17</accession>
<feature type="domain" description="Sigma-54 factor interaction" evidence="3">
    <location>
        <begin position="626"/>
        <end position="816"/>
    </location>
</feature>
<evidence type="ECO:0000313" key="4">
    <source>
        <dbReference type="EMBL" id="MBU2690885.1"/>
    </source>
</evidence>
<gene>
    <name evidence="4" type="ORF">KJ970_08130</name>
</gene>
<keyword evidence="2" id="KW-0067">ATP-binding</keyword>
<dbReference type="Gene3D" id="3.40.50.300">
    <property type="entry name" value="P-loop containing nucleotide triphosphate hydrolases"/>
    <property type="match status" value="1"/>
</dbReference>
<keyword evidence="1" id="KW-0547">Nucleotide-binding</keyword>
<dbReference type="GO" id="GO:0006355">
    <property type="term" value="P:regulation of DNA-templated transcription"/>
    <property type="evidence" value="ECO:0007669"/>
    <property type="project" value="InterPro"/>
</dbReference>
<comment type="caution">
    <text evidence="4">The sequence shown here is derived from an EMBL/GenBank/DDBJ whole genome shotgun (WGS) entry which is preliminary data.</text>
</comment>
<organism evidence="4 5">
    <name type="scientific">Eiseniibacteriota bacterium</name>
    <dbReference type="NCBI Taxonomy" id="2212470"/>
    <lineage>
        <taxon>Bacteria</taxon>
        <taxon>Candidatus Eiseniibacteriota</taxon>
    </lineage>
</organism>
<name>A0A948RU17_UNCEI</name>
<reference evidence="4" key="1">
    <citation type="submission" date="2021-05" db="EMBL/GenBank/DDBJ databases">
        <title>Energy efficiency and biological interactions define the core microbiome of deep oligotrophic groundwater.</title>
        <authorList>
            <person name="Mehrshad M."/>
            <person name="Lopez-Fernandez M."/>
            <person name="Bell E."/>
            <person name="Bernier-Latmani R."/>
            <person name="Bertilsson S."/>
            <person name="Dopson M."/>
        </authorList>
    </citation>
    <scope>NUCLEOTIDE SEQUENCE</scope>
    <source>
        <strain evidence="4">Modern_marine.mb.64</strain>
    </source>
</reference>
<dbReference type="SUPFAM" id="SSF52540">
    <property type="entry name" value="P-loop containing nucleoside triphosphate hydrolases"/>
    <property type="match status" value="1"/>
</dbReference>
<dbReference type="PROSITE" id="PS50045">
    <property type="entry name" value="SIGMA54_INTERACT_4"/>
    <property type="match status" value="1"/>
</dbReference>
<dbReference type="Proteomes" id="UP000777784">
    <property type="component" value="Unassembled WGS sequence"/>
</dbReference>
<dbReference type="InterPro" id="IPR027417">
    <property type="entry name" value="P-loop_NTPase"/>
</dbReference>
<dbReference type="AlphaFoldDB" id="A0A948RU17"/>
<dbReference type="InterPro" id="IPR002078">
    <property type="entry name" value="Sigma_54_int"/>
</dbReference>
<dbReference type="PANTHER" id="PTHR32071">
    <property type="entry name" value="TRANSCRIPTIONAL REGULATORY PROTEIN"/>
    <property type="match status" value="1"/>
</dbReference>
<sequence>MTEHKQIWNWMEFRDHIAKRPEINDKYPISLVCKAVAARNEPFVWDAYTAYLNYCALQTTAFKSTGSLKIPLAAAVHYGCGLLGRWNTLLLENSQQEYFRYGKDGWNSLTEVSRKRFLSFYRSELPTRSHLASNPFLNRPFLVMLGLSDDRDGLCDTGACFEKMVPLEAKALLLPNDGKQKNRKAQQKNRKAQFLFIDYRVCKRLHKWLTTSDDVDDFLDGLEPKIESLWLLAGDKCQLKEFIAARITADEPSVNCAKKKAKIKLAQMSNEKKTPLLGNDQWTNLICCINKAAPNIIPKVGKKEAQLSRIATRAAALRTFMVANYFALHLGIFSDGAKSEESKGKYGELASCGAILSCIAPLYTRPSSNGESIGFEYCDFANYIAGYAVKSGNGGEQALKSVLKKLAEQVDTLQSVVACFARIEQLALAHRHTPVSLLTENIIRECCVIDDEVLHHVNKWRYWFEENLSHVLPSNRSKAGKGSKFVADLLDNDKMVGASRKVTDILDRMCRLVGNRHTCKDNSRTETDFRCVFLYSEPGCGKENIAKIVHLLGLPILAKRPFVNTIAWTRNRAQDLFELTNDSPEKWQKWLNSWGDLEKTEESIIIEGSTNGASMKVKLPNCPTNYFVLNCGEARDRTELDAFLFGKFCGGSKHPERRSGAVLAAHLTAGSVFLDEFSTLDPKLDAIFLRFFDKPYQYMVRHSDGGTFAPRAELLAIMGSNMNREELIAAGFNPAVVFRVTRNFFSIPPLRERKEDIAVFVLHELLEGKNSAKKSASGGAIAGIHRMSMEGMRLICEMDWEKNYRGVRAFLDVLLEHREIRGLQYPEVSFEEVVEALQELDALRSNPDSLR</sequence>
<evidence type="ECO:0000313" key="5">
    <source>
        <dbReference type="Proteomes" id="UP000777784"/>
    </source>
</evidence>
<dbReference type="EMBL" id="JAHJDP010000040">
    <property type="protein sequence ID" value="MBU2690885.1"/>
    <property type="molecule type" value="Genomic_DNA"/>
</dbReference>
<protein>
    <recommendedName>
        <fullName evidence="3">Sigma-54 factor interaction domain-containing protein</fullName>
    </recommendedName>
</protein>
<proteinExistence type="predicted"/>
<evidence type="ECO:0000259" key="3">
    <source>
        <dbReference type="PROSITE" id="PS50045"/>
    </source>
</evidence>
<dbReference type="GO" id="GO:0005524">
    <property type="term" value="F:ATP binding"/>
    <property type="evidence" value="ECO:0007669"/>
    <property type="project" value="UniProtKB-KW"/>
</dbReference>
<evidence type="ECO:0000256" key="1">
    <source>
        <dbReference type="ARBA" id="ARBA00022741"/>
    </source>
</evidence>
<evidence type="ECO:0000256" key="2">
    <source>
        <dbReference type="ARBA" id="ARBA00022840"/>
    </source>
</evidence>